<dbReference type="InterPro" id="IPR021456">
    <property type="entry name" value="DUF3107"/>
</dbReference>
<dbReference type="Proteomes" id="UP000252770">
    <property type="component" value="Unassembled WGS sequence"/>
</dbReference>
<name>A0A367YYG9_9ACTN</name>
<dbReference type="EMBL" id="QOUI01000001">
    <property type="protein sequence ID" value="RCK70936.1"/>
    <property type="molecule type" value="Genomic_DNA"/>
</dbReference>
<protein>
    <submittedName>
        <fullName evidence="1">DUF3107 domain-containing protein</fullName>
    </submittedName>
</protein>
<sequence>MEIKVGIQHIGREVAVESESTAEAVQAELEKALADDSLLALQDTKGRRVLIPAARIAYVEIGEENARRVGFGAV</sequence>
<keyword evidence="2" id="KW-1185">Reference proteome</keyword>
<organism evidence="1 2">
    <name type="scientific">Desertihabitans brevis</name>
    <dbReference type="NCBI Taxonomy" id="2268447"/>
    <lineage>
        <taxon>Bacteria</taxon>
        <taxon>Bacillati</taxon>
        <taxon>Actinomycetota</taxon>
        <taxon>Actinomycetes</taxon>
        <taxon>Propionibacteriales</taxon>
        <taxon>Propionibacteriaceae</taxon>
        <taxon>Desertihabitans</taxon>
    </lineage>
</organism>
<accession>A0A367YYG9</accession>
<dbReference type="AlphaFoldDB" id="A0A367YYG9"/>
<comment type="caution">
    <text evidence="1">The sequence shown here is derived from an EMBL/GenBank/DDBJ whole genome shotgun (WGS) entry which is preliminary data.</text>
</comment>
<dbReference type="Pfam" id="PF11305">
    <property type="entry name" value="DUF3107"/>
    <property type="match status" value="1"/>
</dbReference>
<proteinExistence type="predicted"/>
<gene>
    <name evidence="1" type="ORF">DT076_00120</name>
</gene>
<dbReference type="RefSeq" id="WP_114124639.1">
    <property type="nucleotide sequence ID" value="NZ_QOUI01000001.1"/>
</dbReference>
<evidence type="ECO:0000313" key="1">
    <source>
        <dbReference type="EMBL" id="RCK70936.1"/>
    </source>
</evidence>
<reference evidence="1 2" key="1">
    <citation type="submission" date="2018-07" db="EMBL/GenBank/DDBJ databases">
        <title>Desertimonas flava gen. nov. sp. nov.</title>
        <authorList>
            <person name="Liu S."/>
        </authorList>
    </citation>
    <scope>NUCLEOTIDE SEQUENCE [LARGE SCALE GENOMIC DNA]</scope>
    <source>
        <strain evidence="1 2">16Sb5-5</strain>
    </source>
</reference>
<evidence type="ECO:0000313" key="2">
    <source>
        <dbReference type="Proteomes" id="UP000252770"/>
    </source>
</evidence>